<feature type="binding site" evidence="15">
    <location>
        <position position="467"/>
    </location>
    <ligand>
        <name>K(+)</name>
        <dbReference type="ChEBI" id="CHEBI:29103"/>
        <note>ligand shared between two tetrameric partners</note>
    </ligand>
</feature>
<dbReference type="PIRSF" id="PIRSF000130">
    <property type="entry name" value="IMPDH"/>
    <property type="match status" value="1"/>
</dbReference>
<evidence type="ECO:0000256" key="4">
    <source>
        <dbReference type="ARBA" id="ARBA00022723"/>
    </source>
</evidence>
<feature type="binding site" evidence="15">
    <location>
        <position position="468"/>
    </location>
    <ligand>
        <name>K(+)</name>
        <dbReference type="ChEBI" id="CHEBI:29103"/>
        <note>ligand shared between two tetrameric partners</note>
    </ligand>
</feature>
<evidence type="ECO:0000259" key="22">
    <source>
        <dbReference type="PROSITE" id="PS51371"/>
    </source>
</evidence>
<dbReference type="PROSITE" id="PS00487">
    <property type="entry name" value="IMP_DH_GMP_RED"/>
    <property type="match status" value="1"/>
</dbReference>
<feature type="binding site" description="in other chain" evidence="15 18">
    <location>
        <position position="296"/>
    </location>
    <ligand>
        <name>K(+)</name>
        <dbReference type="ChEBI" id="CHEBI:29103"/>
        <note>ligand shared between two tetrameric partners</note>
    </ligand>
</feature>
<comment type="function">
    <text evidence="15">Catalyzes the conversion of inosine 5'-phosphate (IMP) to xanthosine 5'-phosphate (XMP), the first committed and rate-limiting step in the de novo synthesis of guanine nucleotides, and therefore plays an important role in the regulation of cell growth.</text>
</comment>
<feature type="binding site" evidence="15">
    <location>
        <begin position="357"/>
        <end position="358"/>
    </location>
    <ligand>
        <name>IMP</name>
        <dbReference type="ChEBI" id="CHEBI:58053"/>
    </ligand>
</feature>
<feature type="domain" description="CBS" evidence="22">
    <location>
        <begin position="89"/>
        <end position="146"/>
    </location>
</feature>
<evidence type="ECO:0000256" key="16">
    <source>
        <dbReference type="PIRSR" id="PIRSR000130-1"/>
    </source>
</evidence>
<dbReference type="SMART" id="SM01240">
    <property type="entry name" value="IMPDH"/>
    <property type="match status" value="1"/>
</dbReference>
<dbReference type="InterPro" id="IPR005990">
    <property type="entry name" value="IMP_DH"/>
</dbReference>
<dbReference type="GO" id="GO:0046872">
    <property type="term" value="F:metal ion binding"/>
    <property type="evidence" value="ECO:0007669"/>
    <property type="project" value="UniProtKB-UniRule"/>
</dbReference>
<dbReference type="SUPFAM" id="SSF51412">
    <property type="entry name" value="Inosine monophosphate dehydrogenase (IMPDH)"/>
    <property type="match status" value="1"/>
</dbReference>
<evidence type="ECO:0000256" key="2">
    <source>
        <dbReference type="ARBA" id="ARBA00005502"/>
    </source>
</evidence>
<dbReference type="EMBL" id="JAEAOA010001427">
    <property type="protein sequence ID" value="KAK3582313.1"/>
    <property type="molecule type" value="Genomic_DNA"/>
</dbReference>
<evidence type="ECO:0000256" key="17">
    <source>
        <dbReference type="PIRSR" id="PIRSR000130-3"/>
    </source>
</evidence>
<keyword evidence="15" id="KW-0963">Cytoplasm</keyword>
<evidence type="ECO:0000256" key="7">
    <source>
        <dbReference type="ARBA" id="ARBA00022755"/>
    </source>
</evidence>
<evidence type="ECO:0000256" key="1">
    <source>
        <dbReference type="ARBA" id="ARBA00001958"/>
    </source>
</evidence>
<dbReference type="InterPro" id="IPR013785">
    <property type="entry name" value="Aldolase_TIM"/>
</dbReference>
<comment type="subcellular location">
    <subcellularLocation>
        <location evidence="15">Cytoplasm</location>
    </subcellularLocation>
</comment>
<evidence type="ECO:0000256" key="3">
    <source>
        <dbReference type="ARBA" id="ARBA00011881"/>
    </source>
</evidence>
<dbReference type="SMART" id="SM00116">
    <property type="entry name" value="CBS"/>
    <property type="match status" value="2"/>
</dbReference>
<name>A0AAE0VL52_9BIVA</name>
<dbReference type="InterPro" id="IPR000644">
    <property type="entry name" value="CBS_dom"/>
</dbReference>
<feature type="binding site" evidence="15">
    <location>
        <position position="412"/>
    </location>
    <ligand>
        <name>IMP</name>
        <dbReference type="ChEBI" id="CHEBI:58053"/>
    </ligand>
</feature>
<reference evidence="23" key="1">
    <citation type="journal article" date="2021" name="Genome Biol. Evol.">
        <title>A High-Quality Reference Genome for a Parasitic Bivalve with Doubly Uniparental Inheritance (Bivalvia: Unionida).</title>
        <authorList>
            <person name="Smith C.H."/>
        </authorList>
    </citation>
    <scope>NUCLEOTIDE SEQUENCE</scope>
    <source>
        <strain evidence="23">CHS0354</strain>
    </source>
</reference>
<dbReference type="InterPro" id="IPR046342">
    <property type="entry name" value="CBS_dom_sf"/>
</dbReference>
<feature type="active site" description="Proton acceptor" evidence="15 16">
    <location>
        <position position="397"/>
    </location>
</feature>
<organism evidence="23 24">
    <name type="scientific">Potamilus streckersoni</name>
    <dbReference type="NCBI Taxonomy" id="2493646"/>
    <lineage>
        <taxon>Eukaryota</taxon>
        <taxon>Metazoa</taxon>
        <taxon>Spiralia</taxon>
        <taxon>Lophotrochozoa</taxon>
        <taxon>Mollusca</taxon>
        <taxon>Bivalvia</taxon>
        <taxon>Autobranchia</taxon>
        <taxon>Heteroconchia</taxon>
        <taxon>Palaeoheterodonta</taxon>
        <taxon>Unionida</taxon>
        <taxon>Unionoidea</taxon>
        <taxon>Unionidae</taxon>
        <taxon>Ambleminae</taxon>
        <taxon>Lampsilini</taxon>
        <taxon>Potamilus</taxon>
    </lineage>
</organism>
<comment type="subunit">
    <text evidence="3 15">Homotetramer.</text>
</comment>
<dbReference type="PANTHER" id="PTHR11911:SF111">
    <property type="entry name" value="INOSINE-5'-MONOPHOSPHATE DEHYDROGENASE"/>
    <property type="match status" value="1"/>
</dbReference>
<dbReference type="EC" id="1.1.1.205" evidence="15 21"/>
<dbReference type="AlphaFoldDB" id="A0AAE0VL52"/>
<comment type="catalytic activity">
    <reaction evidence="13 15 21">
        <text>IMP + NAD(+) + H2O = XMP + NADH + H(+)</text>
        <dbReference type="Rhea" id="RHEA:11708"/>
        <dbReference type="ChEBI" id="CHEBI:15377"/>
        <dbReference type="ChEBI" id="CHEBI:15378"/>
        <dbReference type="ChEBI" id="CHEBI:57464"/>
        <dbReference type="ChEBI" id="CHEBI:57540"/>
        <dbReference type="ChEBI" id="CHEBI:57945"/>
        <dbReference type="ChEBI" id="CHEBI:58053"/>
        <dbReference type="EC" id="1.1.1.205"/>
    </reaction>
</comment>
<comment type="caution">
    <text evidence="23">The sequence shown here is derived from an EMBL/GenBank/DDBJ whole genome shotgun (WGS) entry which is preliminary data.</text>
</comment>
<dbReference type="PANTHER" id="PTHR11911">
    <property type="entry name" value="INOSINE-5-MONOPHOSPHATE DEHYDROGENASE RELATED"/>
    <property type="match status" value="1"/>
</dbReference>
<keyword evidence="10 15" id="KW-0520">NAD</keyword>
<evidence type="ECO:0000256" key="8">
    <source>
        <dbReference type="ARBA" id="ARBA00022958"/>
    </source>
</evidence>
<dbReference type="InterPro" id="IPR015875">
    <property type="entry name" value="IMP_DH/GMP_Rdtase_CS"/>
</dbReference>
<dbReference type="CDD" id="cd00381">
    <property type="entry name" value="IMPDH"/>
    <property type="match status" value="1"/>
</dbReference>
<evidence type="ECO:0000256" key="5">
    <source>
        <dbReference type="ARBA" id="ARBA00022737"/>
    </source>
</evidence>
<dbReference type="GO" id="GO:0006177">
    <property type="term" value="P:GMP biosynthetic process"/>
    <property type="evidence" value="ECO:0007669"/>
    <property type="project" value="UniProtKB-UniRule"/>
</dbReference>
<dbReference type="SUPFAM" id="SSF54631">
    <property type="entry name" value="CBS-domain pair"/>
    <property type="match status" value="1"/>
</dbReference>
<keyword evidence="4 15" id="KW-0479">Metal-binding</keyword>
<keyword evidence="11 19" id="KW-0129">CBS domain</keyword>
<feature type="binding site" description="in other chain" evidence="15 18">
    <location>
        <position position="301"/>
    </location>
    <ligand>
        <name>K(+)</name>
        <dbReference type="ChEBI" id="CHEBI:29103"/>
        <note>ligand shared between two tetrameric partners</note>
    </ligand>
</feature>
<evidence type="ECO:0000256" key="19">
    <source>
        <dbReference type="PROSITE-ProRule" id="PRU00703"/>
    </source>
</evidence>
<keyword evidence="7 15" id="KW-0658">Purine biosynthesis</keyword>
<evidence type="ECO:0000256" key="15">
    <source>
        <dbReference type="HAMAP-Rule" id="MF_03156"/>
    </source>
</evidence>
<keyword evidence="24" id="KW-1185">Reference proteome</keyword>
<dbReference type="GO" id="GO:0000166">
    <property type="term" value="F:nucleotide binding"/>
    <property type="evidence" value="ECO:0007669"/>
    <property type="project" value="UniProtKB-UniRule"/>
</dbReference>
<keyword evidence="6 15" id="KW-0332">GMP biosynthesis</keyword>
<comment type="activity regulation">
    <text evidence="15">Mycophenolic acid (MPA) is a non-competitive inhibitor that prevents formation of the closed enzyme conformation by binding to the same site as the amobile flap. In contrast, mizoribine monophosphate (MZP) is a competitive inhibitor that induces the closed conformation. MPA is a potent inhibitor of mammalian IMPDHs but a poor inhibitor of the bacterial enzymes. MZP is a more potent inhibitor of bacterial IMPDH.</text>
</comment>
<evidence type="ECO:0000256" key="18">
    <source>
        <dbReference type="PIRSR" id="PIRSR000130-4"/>
    </source>
</evidence>
<dbReference type="NCBIfam" id="TIGR01302">
    <property type="entry name" value="IMP_dehydrog"/>
    <property type="match status" value="1"/>
</dbReference>
<sequence>MYESLTYDDVLLIPAKSNILPREANLATRLTKNIKLNIPILSSAMDSVTEVDMAIAIAREGGFGVIHKNLSIALQAEMVDKVKRSESGIIKDPITLHPNATLKEALALMAKYSVSGIPIVEPRTNKLCGIITNRDLRFQSNLSLNVSSVMTKENLITANIDISIEDAEKILLSKKIEKLLIIDKQGHLNGLITFKDIEKNKKYPISTKDRFGRLRVGAAVGITTDTLYRVEALIKVGVDAIVVDTAHGHNQSVLSMVEAIRSKYPEIDLIAGNVATAEGTQDLINAGANCIKVGIGPGSICTTRVVAGVGVPQLTAIMNCYEVAANYNIPLIADGGIKYSGDIPKAIAAGADCVMLGGLLAGTTESPGTTEIFEGRKYKTYRGMGSISAMSKGSGDRYFQEDEDEIKKLVPEGIEGRVPYTGDLGEVVFQLVGGLRASMGYCGTTTISDLKHHGKFSRITQAGLRESHPHNVVITKESPNYSFTR</sequence>
<dbReference type="HAMAP" id="MF_01964">
    <property type="entry name" value="IMPDH"/>
    <property type="match status" value="1"/>
</dbReference>
<protein>
    <recommendedName>
        <fullName evidence="15 21">Inosine-5'-monophosphate dehydrogenase</fullName>
        <shortName evidence="15">IMP dehydrogenase</shortName>
        <shortName evidence="15">IMPD</shortName>
        <shortName evidence="15">IMPDH</shortName>
        <ecNumber evidence="15 21">1.1.1.205</ecNumber>
    </recommendedName>
</protein>
<reference evidence="23" key="2">
    <citation type="journal article" date="2021" name="Genome Biol. Evol.">
        <title>Developing a high-quality reference genome for a parasitic bivalve with doubly uniparental inheritance (Bivalvia: Unionida).</title>
        <authorList>
            <person name="Smith C.H."/>
        </authorList>
    </citation>
    <scope>NUCLEOTIDE SEQUENCE</scope>
    <source>
        <strain evidence="23">CHS0354</strain>
        <tissue evidence="23">Mantle</tissue>
    </source>
</reference>
<comment type="similarity">
    <text evidence="2 15 20">Belongs to the IMPDH/GMPR family.</text>
</comment>
<dbReference type="Pfam" id="PF00571">
    <property type="entry name" value="CBS"/>
    <property type="match status" value="2"/>
</dbReference>
<evidence type="ECO:0000256" key="12">
    <source>
        <dbReference type="ARBA" id="ARBA00037691"/>
    </source>
</evidence>
<dbReference type="PROSITE" id="PS51371">
    <property type="entry name" value="CBS"/>
    <property type="match status" value="2"/>
</dbReference>
<dbReference type="GO" id="GO:0005737">
    <property type="term" value="C:cytoplasm"/>
    <property type="evidence" value="ECO:0007669"/>
    <property type="project" value="UniProtKB-SubCell"/>
</dbReference>
<accession>A0AAE0VL52</accession>
<gene>
    <name evidence="23" type="ORF">CHS0354_023854</name>
</gene>
<evidence type="ECO:0000256" key="20">
    <source>
        <dbReference type="RuleBase" id="RU003927"/>
    </source>
</evidence>
<keyword evidence="5" id="KW-0677">Repeat</keyword>
<proteinExistence type="inferred from homology"/>
<comment type="cofactor">
    <cofactor evidence="1 15">
        <name>K(+)</name>
        <dbReference type="ChEBI" id="CHEBI:29103"/>
    </cofactor>
</comment>
<feature type="binding site" evidence="15">
    <location>
        <position position="466"/>
    </location>
    <ligand>
        <name>K(+)</name>
        <dbReference type="ChEBI" id="CHEBI:29103"/>
        <note>ligand shared between two tetrameric partners</note>
    </ligand>
</feature>
<reference evidence="23" key="3">
    <citation type="submission" date="2023-05" db="EMBL/GenBank/DDBJ databases">
        <authorList>
            <person name="Smith C.H."/>
        </authorList>
    </citation>
    <scope>NUCLEOTIDE SEQUENCE</scope>
    <source>
        <strain evidence="23">CHS0354</strain>
        <tissue evidence="23">Mantle</tissue>
    </source>
</reference>
<evidence type="ECO:0000313" key="24">
    <source>
        <dbReference type="Proteomes" id="UP001195483"/>
    </source>
</evidence>
<feature type="binding site" evidence="17">
    <location>
        <begin position="244"/>
        <end position="246"/>
    </location>
    <ligand>
        <name>NAD(+)</name>
        <dbReference type="ChEBI" id="CHEBI:57540"/>
    </ligand>
</feature>
<dbReference type="FunFam" id="3.20.20.70:FF:000003">
    <property type="entry name" value="GMP reductase"/>
    <property type="match status" value="1"/>
</dbReference>
<dbReference type="GO" id="GO:0003938">
    <property type="term" value="F:IMP dehydrogenase activity"/>
    <property type="evidence" value="ECO:0007669"/>
    <property type="project" value="UniProtKB-UniRule"/>
</dbReference>
<feature type="domain" description="CBS" evidence="22">
    <location>
        <begin position="150"/>
        <end position="207"/>
    </location>
</feature>
<dbReference type="CDD" id="cd04601">
    <property type="entry name" value="CBS_pair_IMPDH"/>
    <property type="match status" value="1"/>
</dbReference>
<evidence type="ECO:0000313" key="23">
    <source>
        <dbReference type="EMBL" id="KAK3582313.1"/>
    </source>
</evidence>
<feature type="binding site" evidence="15">
    <location>
        <begin position="381"/>
        <end position="385"/>
    </location>
    <ligand>
        <name>IMP</name>
        <dbReference type="ChEBI" id="CHEBI:58053"/>
    </ligand>
</feature>
<feature type="active site" description="Thioimidate intermediate" evidence="15 16">
    <location>
        <position position="301"/>
    </location>
</feature>
<comment type="function">
    <text evidence="12">Catalyzes the irreversible NADPH-dependent deamination of GMP to IMP. It functions in the conversion of nucleobase, nucleoside and nucleotide derivatives of G to A nucleotides, and in maintaining the intracellular balance of A and G nucleotides.</text>
</comment>
<evidence type="ECO:0000256" key="6">
    <source>
        <dbReference type="ARBA" id="ARBA00022749"/>
    </source>
</evidence>
<feature type="binding site" evidence="15">
    <location>
        <position position="244"/>
    </location>
    <ligand>
        <name>NAD(+)</name>
        <dbReference type="ChEBI" id="CHEBI:57540"/>
    </ligand>
</feature>
<feature type="binding site" evidence="15">
    <location>
        <begin position="334"/>
        <end position="336"/>
    </location>
    <ligand>
        <name>IMP</name>
        <dbReference type="ChEBI" id="CHEBI:58053"/>
    </ligand>
</feature>
<evidence type="ECO:0000256" key="21">
    <source>
        <dbReference type="RuleBase" id="RU003928"/>
    </source>
</evidence>
<feature type="binding site" evidence="15">
    <location>
        <position position="299"/>
    </location>
    <ligand>
        <name>IMP</name>
        <dbReference type="ChEBI" id="CHEBI:58053"/>
    </ligand>
</feature>
<comment type="pathway">
    <text evidence="15 21">Purine metabolism; XMP biosynthesis via de novo pathway; XMP from IMP: step 1/1.</text>
</comment>
<dbReference type="Gene3D" id="3.20.20.70">
    <property type="entry name" value="Aldolase class I"/>
    <property type="match status" value="1"/>
</dbReference>
<keyword evidence="8 15" id="KW-0630">Potassium</keyword>
<evidence type="ECO:0000256" key="9">
    <source>
        <dbReference type="ARBA" id="ARBA00023002"/>
    </source>
</evidence>
<comment type="catalytic activity">
    <reaction evidence="14">
        <text>IMP + NH4(+) + NADP(+) = GMP + NADPH + 2 H(+)</text>
        <dbReference type="Rhea" id="RHEA:17185"/>
        <dbReference type="ChEBI" id="CHEBI:15378"/>
        <dbReference type="ChEBI" id="CHEBI:28938"/>
        <dbReference type="ChEBI" id="CHEBI:57783"/>
        <dbReference type="ChEBI" id="CHEBI:58053"/>
        <dbReference type="ChEBI" id="CHEBI:58115"/>
        <dbReference type="ChEBI" id="CHEBI:58349"/>
        <dbReference type="EC" id="1.7.1.7"/>
    </reaction>
</comment>
<keyword evidence="9 15" id="KW-0560">Oxidoreductase</keyword>
<dbReference type="GO" id="GO:0003920">
    <property type="term" value="F:GMP reductase activity"/>
    <property type="evidence" value="ECO:0007669"/>
    <property type="project" value="UniProtKB-EC"/>
</dbReference>
<comment type="caution">
    <text evidence="15">Lacks conserved residue(s) required for the propagation of feature annotation.</text>
</comment>
<dbReference type="Proteomes" id="UP001195483">
    <property type="component" value="Unassembled WGS sequence"/>
</dbReference>
<evidence type="ECO:0000256" key="14">
    <source>
        <dbReference type="ARBA" id="ARBA00048616"/>
    </source>
</evidence>
<feature type="binding site" description="in other chain" evidence="15 18">
    <location>
        <position position="298"/>
    </location>
    <ligand>
        <name>K(+)</name>
        <dbReference type="ChEBI" id="CHEBI:29103"/>
        <note>ligand shared between two tetrameric partners</note>
    </ligand>
</feature>
<dbReference type="GO" id="GO:0006183">
    <property type="term" value="P:GTP biosynthetic process"/>
    <property type="evidence" value="ECO:0007669"/>
    <property type="project" value="TreeGrafter"/>
</dbReference>
<dbReference type="InterPro" id="IPR001093">
    <property type="entry name" value="IMP_DH_GMPRt"/>
</dbReference>
<feature type="binding site" evidence="15 17">
    <location>
        <begin position="294"/>
        <end position="296"/>
    </location>
    <ligand>
        <name>NAD(+)</name>
        <dbReference type="ChEBI" id="CHEBI:57540"/>
    </ligand>
</feature>
<dbReference type="Pfam" id="PF00478">
    <property type="entry name" value="IMPDH"/>
    <property type="match status" value="1"/>
</dbReference>
<evidence type="ECO:0000256" key="13">
    <source>
        <dbReference type="ARBA" id="ARBA00048028"/>
    </source>
</evidence>
<evidence type="ECO:0000256" key="11">
    <source>
        <dbReference type="ARBA" id="ARBA00023122"/>
    </source>
</evidence>
<evidence type="ECO:0000256" key="10">
    <source>
        <dbReference type="ARBA" id="ARBA00023027"/>
    </source>
</evidence>